<feature type="transmembrane region" description="Helical" evidence="1">
    <location>
        <begin position="32"/>
        <end position="50"/>
    </location>
</feature>
<keyword evidence="1" id="KW-0812">Transmembrane</keyword>
<keyword evidence="1" id="KW-1133">Transmembrane helix</keyword>
<dbReference type="EMBL" id="BSFP01000008">
    <property type="protein sequence ID" value="GLL00322.1"/>
    <property type="molecule type" value="Genomic_DNA"/>
</dbReference>
<feature type="transmembrane region" description="Helical" evidence="1">
    <location>
        <begin position="262"/>
        <end position="281"/>
    </location>
</feature>
<keyword evidence="3" id="KW-1185">Reference proteome</keyword>
<dbReference type="AlphaFoldDB" id="A0A9W6KG88"/>
<protein>
    <submittedName>
        <fullName evidence="2">Uncharacterized protein</fullName>
    </submittedName>
</protein>
<organism evidence="2 3">
    <name type="scientific">Dactylosporangium matsuzakiense</name>
    <dbReference type="NCBI Taxonomy" id="53360"/>
    <lineage>
        <taxon>Bacteria</taxon>
        <taxon>Bacillati</taxon>
        <taxon>Actinomycetota</taxon>
        <taxon>Actinomycetes</taxon>
        <taxon>Micromonosporales</taxon>
        <taxon>Micromonosporaceae</taxon>
        <taxon>Dactylosporangium</taxon>
    </lineage>
</organism>
<feature type="transmembrane region" description="Helical" evidence="1">
    <location>
        <begin position="195"/>
        <end position="217"/>
    </location>
</feature>
<proteinExistence type="predicted"/>
<dbReference type="Proteomes" id="UP001143480">
    <property type="component" value="Unassembled WGS sequence"/>
</dbReference>
<name>A0A9W6KG88_9ACTN</name>
<reference evidence="2" key="1">
    <citation type="journal article" date="2014" name="Int. J. Syst. Evol. Microbiol.">
        <title>Complete genome sequence of Corynebacterium casei LMG S-19264T (=DSM 44701T), isolated from a smear-ripened cheese.</title>
        <authorList>
            <consortium name="US DOE Joint Genome Institute (JGI-PGF)"/>
            <person name="Walter F."/>
            <person name="Albersmeier A."/>
            <person name="Kalinowski J."/>
            <person name="Ruckert C."/>
        </authorList>
    </citation>
    <scope>NUCLEOTIDE SEQUENCE</scope>
    <source>
        <strain evidence="2">VKM Ac-1321</strain>
    </source>
</reference>
<feature type="transmembrane region" description="Helical" evidence="1">
    <location>
        <begin position="445"/>
        <end position="461"/>
    </location>
</feature>
<accession>A0A9W6KG88</accession>
<evidence type="ECO:0000313" key="2">
    <source>
        <dbReference type="EMBL" id="GLL00322.1"/>
    </source>
</evidence>
<reference evidence="2" key="2">
    <citation type="submission" date="2023-01" db="EMBL/GenBank/DDBJ databases">
        <authorList>
            <person name="Sun Q."/>
            <person name="Evtushenko L."/>
        </authorList>
    </citation>
    <scope>NUCLEOTIDE SEQUENCE</scope>
    <source>
        <strain evidence="2">VKM Ac-1321</strain>
    </source>
</reference>
<feature type="transmembrane region" description="Helical" evidence="1">
    <location>
        <begin position="397"/>
        <end position="415"/>
    </location>
</feature>
<feature type="transmembrane region" description="Helical" evidence="1">
    <location>
        <begin position="62"/>
        <end position="85"/>
    </location>
</feature>
<comment type="caution">
    <text evidence="2">The sequence shown here is derived from an EMBL/GenBank/DDBJ whole genome shotgun (WGS) entry which is preliminary data.</text>
</comment>
<evidence type="ECO:0000256" key="1">
    <source>
        <dbReference type="SAM" id="Phobius"/>
    </source>
</evidence>
<dbReference type="RefSeq" id="WP_261962669.1">
    <property type="nucleotide sequence ID" value="NZ_BAAAXA010000001.1"/>
</dbReference>
<feature type="transmembrane region" description="Helical" evidence="1">
    <location>
        <begin position="105"/>
        <end position="126"/>
    </location>
</feature>
<feature type="transmembrane region" description="Helical" evidence="1">
    <location>
        <begin position="293"/>
        <end position="316"/>
    </location>
</feature>
<feature type="transmembrane region" description="Helical" evidence="1">
    <location>
        <begin position="223"/>
        <end position="241"/>
    </location>
</feature>
<gene>
    <name evidence="2" type="ORF">GCM10017581_020620</name>
</gene>
<sequence length="667" mass="71382">MTRWLPALTVAAAVTALLLLLKTDISDMVAYGAYAGLAVVGPGVLIYRALRRSPHSLVEDLAFGTAVGLVVETAARPVFWAWPILTVILLRRHLRTPDYPQRPTIGWSWAVAGVALGFVGYLGWAFMRLNPPVPERGPVDYMIDQLNLLAVAGDLEHHATLAVPELGDEALPYHWFAYAHLAAAGRLTGIDLPVLWFRLDLPALAVLAVVLLAVAAWRVTGRAWAGPVAAALMYTVGETVLPGRAPAFFGSITVYYSWSSRSVLYASALSMPLIAVLAQILRQRSTARTWLLLALLAAGVAGAKSTVLPVALAGLVCAGPRRAWRPIAVLAGVMGLALVFLYGGEGGGLTWKPFGIMADFARGRPLVIAAGLGAYAIAMGFRLAGALFVREWGPVERFLAGAALAGFAATVLIWHNSWGQHFFAIAGFPFGAILSAAGLRRVPPAGVAAAVGLAVVAWNFTIPPPRLAIYGVYGFAALVLVVALATRRAPAALVVVLFAGGAGLPYDAVHHANLGTAYHVRVTPDQAAGARWLRAHSTPDEYVATNVHRVGSGRQADQSLAYWISAYSERRVLLGSWGYSPESNAIQAAGGGVGPARQYWDPARLQANDLALYEPTPARLRWLWDRRVRWILVDRAQGRESPRLADQTALVWSAGDIVLYRLTGPCR</sequence>
<keyword evidence="1" id="KW-0472">Membrane</keyword>
<feature type="transmembrane region" description="Helical" evidence="1">
    <location>
        <begin position="323"/>
        <end position="343"/>
    </location>
</feature>
<feature type="transmembrane region" description="Helical" evidence="1">
    <location>
        <begin position="421"/>
        <end position="438"/>
    </location>
</feature>
<evidence type="ECO:0000313" key="3">
    <source>
        <dbReference type="Proteomes" id="UP001143480"/>
    </source>
</evidence>
<feature type="transmembrane region" description="Helical" evidence="1">
    <location>
        <begin position="467"/>
        <end position="485"/>
    </location>
</feature>
<feature type="transmembrane region" description="Helical" evidence="1">
    <location>
        <begin position="363"/>
        <end position="385"/>
    </location>
</feature>